<protein>
    <submittedName>
        <fullName evidence="1">Uncharacterized protein</fullName>
    </submittedName>
</protein>
<evidence type="ECO:0000313" key="2">
    <source>
        <dbReference type="Proteomes" id="UP000198704"/>
    </source>
</evidence>
<dbReference type="AlphaFoldDB" id="A0A1G9VZE5"/>
<dbReference type="OrthoDB" id="9793799at2"/>
<sequence>MTELAAVFGAGRDLSVKHQSARAALIFANGLGRVRMSGRRTFGNSSALDIVVSGILCSSPSRVLTGGVHRRIAGLHRPAAVALACR</sequence>
<gene>
    <name evidence="1" type="ORF">SAMN05216360_103337</name>
</gene>
<dbReference type="RefSeq" id="WP_091714428.1">
    <property type="nucleotide sequence ID" value="NZ_FNHS01000003.1"/>
</dbReference>
<organism evidence="1 2">
    <name type="scientific">Methylobacterium phyllostachyos</name>
    <dbReference type="NCBI Taxonomy" id="582672"/>
    <lineage>
        <taxon>Bacteria</taxon>
        <taxon>Pseudomonadati</taxon>
        <taxon>Pseudomonadota</taxon>
        <taxon>Alphaproteobacteria</taxon>
        <taxon>Hyphomicrobiales</taxon>
        <taxon>Methylobacteriaceae</taxon>
        <taxon>Methylobacterium</taxon>
    </lineage>
</organism>
<accession>A0A1G9VZE5</accession>
<dbReference type="STRING" id="582672.SAMN05216360_103337"/>
<name>A0A1G9VZE5_9HYPH</name>
<evidence type="ECO:0000313" key="1">
    <source>
        <dbReference type="EMBL" id="SDM77317.1"/>
    </source>
</evidence>
<dbReference type="EMBL" id="FNHS01000003">
    <property type="protein sequence ID" value="SDM77317.1"/>
    <property type="molecule type" value="Genomic_DNA"/>
</dbReference>
<keyword evidence="2" id="KW-1185">Reference proteome</keyword>
<proteinExistence type="predicted"/>
<reference evidence="2" key="1">
    <citation type="submission" date="2016-10" db="EMBL/GenBank/DDBJ databases">
        <authorList>
            <person name="Varghese N."/>
            <person name="Submissions S."/>
        </authorList>
    </citation>
    <scope>NUCLEOTIDE SEQUENCE [LARGE SCALE GENOMIC DNA]</scope>
    <source>
        <strain evidence="2">BL47</strain>
    </source>
</reference>
<dbReference type="Proteomes" id="UP000198704">
    <property type="component" value="Unassembled WGS sequence"/>
</dbReference>